<sequence length="709" mass="74970">MHPLDELRKRSWQLADDAPRLGDVAKGRLLFPLCCSIAAATLKVIVTELNSLPRALYCKDNEDISQRRVTRGRQVNYYDALMMSDETEEEEEPKKKWRGKVMKGERIPTESSEYEASDDERMKRRGVSGGLGKGKVMKGEEEDEEKLDRAKKKRGRPKKEELLGKPSILKVATLDSTPASVVHPVQSLPTASLPVAKTETAAPAIPPVTQTAVISVPSVQVTPALLSAAITPSSTGVSTPPATALTVSADSPSHNIPEPAAGTPPTPPAPAAPNKGQPTTITPAAASIGSSSPIHQPVGKWSPHLSGVGGTPSTPPRSGGAPGSATPPRPGLPAAPVTASPPPPYRSSPLPMTQGGPGIPACSSAPSNITPGGPPPTTSTLSQVYSPYRPPPEHFPAHPAFPGYAPPGRHSPSPHTTSRHPVHLPPGHALPRMPPNYGPPPLTSVPGQGPYPSRGISSHPGVLRGPPHDLYRAPPGSLPGHGSPSHPGHPHLIMKPGYPGLEPLPYSGSPGPSPLSLHQGSQGSPAHQSPSEDSKEETHPSGKGPGEFSSGLMSYFSSQRDDDIDRPHTHRRGLSGRRKGAWLEAAGVCVGVFFIRRGLSQRPDENQSALENSVRRGLPPARPTHTRRGLSGRRKGAWLEAAGVCVGVFFIRRGLSQRSDENQSALENSVRRGLPPARGGWARGMSTIVREPFGMAMRKRARAGPSQRI</sequence>
<dbReference type="Proteomes" id="UP000770661">
    <property type="component" value="Unassembled WGS sequence"/>
</dbReference>
<keyword evidence="3" id="KW-1185">Reference proteome</keyword>
<protein>
    <submittedName>
        <fullName evidence="2">Uncharacterized protein</fullName>
    </submittedName>
</protein>
<feature type="compositionally biased region" description="Polar residues" evidence="1">
    <location>
        <begin position="518"/>
        <end position="529"/>
    </location>
</feature>
<comment type="caution">
    <text evidence="2">The sequence shown here is derived from an EMBL/GenBank/DDBJ whole genome shotgun (WGS) entry which is preliminary data.</text>
</comment>
<feature type="region of interest" description="Disordered" evidence="1">
    <location>
        <begin position="230"/>
        <end position="575"/>
    </location>
</feature>
<proteinExistence type="predicted"/>
<feature type="compositionally biased region" description="Polar residues" evidence="1">
    <location>
        <begin position="230"/>
        <end position="254"/>
    </location>
</feature>
<accession>A0A8J4XTC9</accession>
<name>A0A8J4XTC9_CHIOP</name>
<dbReference type="EMBL" id="JACEEZ010023221">
    <property type="protein sequence ID" value="KAG0711581.1"/>
    <property type="molecule type" value="Genomic_DNA"/>
</dbReference>
<feature type="compositionally biased region" description="Low complexity" evidence="1">
    <location>
        <begin position="278"/>
        <end position="294"/>
    </location>
</feature>
<feature type="region of interest" description="Disordered" evidence="1">
    <location>
        <begin position="84"/>
        <end position="160"/>
    </location>
</feature>
<gene>
    <name evidence="2" type="ORF">GWK47_020364</name>
</gene>
<organism evidence="2 3">
    <name type="scientific">Chionoecetes opilio</name>
    <name type="common">Atlantic snow crab</name>
    <name type="synonym">Cancer opilio</name>
    <dbReference type="NCBI Taxonomy" id="41210"/>
    <lineage>
        <taxon>Eukaryota</taxon>
        <taxon>Metazoa</taxon>
        <taxon>Ecdysozoa</taxon>
        <taxon>Arthropoda</taxon>
        <taxon>Crustacea</taxon>
        <taxon>Multicrustacea</taxon>
        <taxon>Malacostraca</taxon>
        <taxon>Eumalacostraca</taxon>
        <taxon>Eucarida</taxon>
        <taxon>Decapoda</taxon>
        <taxon>Pleocyemata</taxon>
        <taxon>Brachyura</taxon>
        <taxon>Eubrachyura</taxon>
        <taxon>Majoidea</taxon>
        <taxon>Majidae</taxon>
        <taxon>Chionoecetes</taxon>
    </lineage>
</organism>
<feature type="compositionally biased region" description="Low complexity" evidence="1">
    <location>
        <begin position="499"/>
        <end position="517"/>
    </location>
</feature>
<dbReference type="AlphaFoldDB" id="A0A8J4XTC9"/>
<feature type="compositionally biased region" description="Pro residues" evidence="1">
    <location>
        <begin position="262"/>
        <end position="271"/>
    </location>
</feature>
<evidence type="ECO:0000313" key="2">
    <source>
        <dbReference type="EMBL" id="KAG0711581.1"/>
    </source>
</evidence>
<feature type="compositionally biased region" description="Pro residues" evidence="1">
    <location>
        <begin position="325"/>
        <end position="346"/>
    </location>
</feature>
<evidence type="ECO:0000256" key="1">
    <source>
        <dbReference type="SAM" id="MobiDB-lite"/>
    </source>
</evidence>
<reference evidence="2" key="1">
    <citation type="submission" date="2020-07" db="EMBL/GenBank/DDBJ databases">
        <title>The High-quality genome of the commercially important snow crab, Chionoecetes opilio.</title>
        <authorList>
            <person name="Jeong J.-H."/>
            <person name="Ryu S."/>
        </authorList>
    </citation>
    <scope>NUCLEOTIDE SEQUENCE</scope>
    <source>
        <strain evidence="2">MADBK_172401_WGS</strain>
        <tissue evidence="2">Digestive gland</tissue>
    </source>
</reference>
<dbReference type="OrthoDB" id="6382906at2759"/>
<feature type="compositionally biased region" description="Pro residues" evidence="1">
    <location>
        <begin position="432"/>
        <end position="443"/>
    </location>
</feature>
<evidence type="ECO:0000313" key="3">
    <source>
        <dbReference type="Proteomes" id="UP000770661"/>
    </source>
</evidence>
<feature type="region of interest" description="Disordered" evidence="1">
    <location>
        <begin position="603"/>
        <end position="632"/>
    </location>
</feature>
<feature type="compositionally biased region" description="Low complexity" evidence="1">
    <location>
        <begin position="474"/>
        <end position="486"/>
    </location>
</feature>
<feature type="compositionally biased region" description="Basic and acidic residues" evidence="1">
    <location>
        <begin position="530"/>
        <end position="540"/>
    </location>
</feature>